<evidence type="ECO:0000256" key="1">
    <source>
        <dbReference type="ARBA" id="ARBA00004863"/>
    </source>
</evidence>
<feature type="binding site" evidence="4">
    <location>
        <begin position="55"/>
        <end position="57"/>
    </location>
    <ligand>
        <name>substrate</name>
    </ligand>
</feature>
<evidence type="ECO:0000256" key="3">
    <source>
        <dbReference type="ARBA" id="ARBA00023239"/>
    </source>
</evidence>
<dbReference type="GO" id="GO:0009234">
    <property type="term" value="P:menaquinone biosynthetic process"/>
    <property type="evidence" value="ECO:0007669"/>
    <property type="project" value="UniProtKB-UniRule"/>
</dbReference>
<reference evidence="5 6" key="1">
    <citation type="submission" date="2019-05" db="EMBL/GenBank/DDBJ databases">
        <title>Panacibacter sp. strain 17mud1-8 Genome sequencing and assembly.</title>
        <authorList>
            <person name="Chhetri G."/>
        </authorList>
    </citation>
    <scope>NUCLEOTIDE SEQUENCE [LARGE SCALE GENOMIC DNA]</scope>
    <source>
        <strain evidence="5 6">17mud1-8</strain>
    </source>
</reference>
<proteinExistence type="inferred from homology"/>
<evidence type="ECO:0000313" key="6">
    <source>
        <dbReference type="Proteomes" id="UP000305848"/>
    </source>
</evidence>
<dbReference type="InterPro" id="IPR003773">
    <property type="entry name" value="Menaquinone_biosynth"/>
</dbReference>
<dbReference type="RefSeq" id="WP_137259761.1">
    <property type="nucleotide sequence ID" value="NZ_SZQL01000001.1"/>
</dbReference>
<dbReference type="GO" id="GO:0016830">
    <property type="term" value="F:carbon-carbon lyase activity"/>
    <property type="evidence" value="ECO:0007669"/>
    <property type="project" value="UniProtKB-UniRule"/>
</dbReference>
<dbReference type="Proteomes" id="UP000305848">
    <property type="component" value="Unassembled WGS sequence"/>
</dbReference>
<comment type="pathway">
    <text evidence="1 4">Quinol/quinone metabolism; menaquinone biosynthesis.</text>
</comment>
<evidence type="ECO:0000256" key="4">
    <source>
        <dbReference type="HAMAP-Rule" id="MF_00996"/>
    </source>
</evidence>
<comment type="similarity">
    <text evidence="4">Belongs to the MqnA/MqnD family. MqnD subfamily.</text>
</comment>
<evidence type="ECO:0000256" key="2">
    <source>
        <dbReference type="ARBA" id="ARBA00022428"/>
    </source>
</evidence>
<dbReference type="UniPathway" id="UPA00079"/>
<gene>
    <name evidence="4" type="primary">mqnD</name>
    <name evidence="5" type="ORF">FC093_00400</name>
</gene>
<dbReference type="PANTHER" id="PTHR37167:SF1">
    <property type="entry name" value="1,4-DIHYDROXY-6-NAPHTOATE SYNTHASE"/>
    <property type="match status" value="1"/>
</dbReference>
<feature type="active site" description="Proton acceptor" evidence="4">
    <location>
        <position position="148"/>
    </location>
</feature>
<dbReference type="OrthoDB" id="9809439at2"/>
<keyword evidence="2 4" id="KW-0474">Menaquinone biosynthesis</keyword>
<dbReference type="SUPFAM" id="SSF53850">
    <property type="entry name" value="Periplasmic binding protein-like II"/>
    <property type="match status" value="1"/>
</dbReference>
<keyword evidence="3 4" id="KW-0456">Lyase</keyword>
<dbReference type="Gene3D" id="3.40.190.10">
    <property type="entry name" value="Periplasmic binding protein-like II"/>
    <property type="match status" value="2"/>
</dbReference>
<dbReference type="AlphaFoldDB" id="A0A4U3L8B2"/>
<dbReference type="EMBL" id="SZQL01000001">
    <property type="protein sequence ID" value="TKK71521.1"/>
    <property type="molecule type" value="Genomic_DNA"/>
</dbReference>
<evidence type="ECO:0000313" key="5">
    <source>
        <dbReference type="EMBL" id="TKK71521.1"/>
    </source>
</evidence>
<keyword evidence="6" id="KW-1185">Reference proteome</keyword>
<dbReference type="PANTHER" id="PTHR37167">
    <property type="entry name" value="1,4-DIHYDROXY-6-NAPHTOATE SYNTHASE"/>
    <property type="match status" value="1"/>
</dbReference>
<dbReference type="InterPro" id="IPR030869">
    <property type="entry name" value="MqnD"/>
</dbReference>
<dbReference type="Pfam" id="PF02621">
    <property type="entry name" value="VitK2_biosynth"/>
    <property type="match status" value="1"/>
</dbReference>
<accession>A0A4U3L8B2</accession>
<comment type="function">
    <text evidence="4">Catalyzes the conversion of cyclic dehypoxanthine futalosine (cyclic DHFL) into 1,4-dihydroxy-6-naphthoate, a step in the biosynthesis of menaquinone (MK, vitamin K2).</text>
</comment>
<dbReference type="EC" id="4.1.99.29" evidence="4"/>
<comment type="caution">
    <text evidence="5">The sequence shown here is derived from an EMBL/GenBank/DDBJ whole genome shotgun (WGS) entry which is preliminary data.</text>
</comment>
<protein>
    <recommendedName>
        <fullName evidence="4">1,4-dihydroxy-6-naphtoate synthase</fullName>
        <ecNumber evidence="4">4.1.99.29</ecNumber>
    </recommendedName>
    <alternativeName>
        <fullName evidence="4">Menaquinone biosynthetic enzyme MqnD</fullName>
    </alternativeName>
</protein>
<comment type="catalytic activity">
    <reaction evidence="4">
        <text>cyclic dehypoxanthinylfutalosinate = 1,4-dihydroxy-6-naphthoate + dihydroxyacetone</text>
        <dbReference type="Rhea" id="RHEA:33087"/>
        <dbReference type="ChEBI" id="CHEBI:16016"/>
        <dbReference type="ChEBI" id="CHEBI:64254"/>
        <dbReference type="ChEBI" id="CHEBI:64270"/>
        <dbReference type="EC" id="4.1.99.29"/>
    </reaction>
</comment>
<feature type="binding site" evidence="4">
    <location>
        <begin position="109"/>
        <end position="110"/>
    </location>
    <ligand>
        <name>substrate</name>
    </ligand>
</feature>
<sequence>MELQLGFSPCPNDTFIFDALVNNKIDTQGITFNVELQDVQTLNNWARQGRLDVSKISYGVLPMILNEYIVLNSGGALGKGVGPLLIAKQSAENIIERDFTVAIPGRDTTAHMLFSLAFPHIIRKRFLVFNEIEDAVLEGKVDAGVIIHENRFTYMQKGLVKLLDLGNYWEQHTGVAIPLGGIVMRRELGKELIEKVDDLIKQSVQYAFANNYENLTPYIKAHAQEMSEDVMKQHINLYVNDYSIALGSDGKKAVMKLLEVYEHLYPVPARYNEVFA</sequence>
<name>A0A4U3L8B2_9BACT</name>
<dbReference type="CDD" id="cd13635">
    <property type="entry name" value="PBP2_Ttha1568_Mqnd"/>
    <property type="match status" value="1"/>
</dbReference>
<organism evidence="5 6">
    <name type="scientific">Ilyomonas limi</name>
    <dbReference type="NCBI Taxonomy" id="2575867"/>
    <lineage>
        <taxon>Bacteria</taxon>
        <taxon>Pseudomonadati</taxon>
        <taxon>Bacteroidota</taxon>
        <taxon>Chitinophagia</taxon>
        <taxon>Chitinophagales</taxon>
        <taxon>Chitinophagaceae</taxon>
        <taxon>Ilyomonas</taxon>
    </lineage>
</organism>
<dbReference type="HAMAP" id="MF_00996">
    <property type="entry name" value="MqnD"/>
    <property type="match status" value="1"/>
</dbReference>